<dbReference type="Proteomes" id="UP000231279">
    <property type="component" value="Unassembled WGS sequence"/>
</dbReference>
<dbReference type="GO" id="GO:0022857">
    <property type="term" value="F:transmembrane transporter activity"/>
    <property type="evidence" value="ECO:0007669"/>
    <property type="project" value="InterPro"/>
</dbReference>
<dbReference type="PANTHER" id="PTHR11654">
    <property type="entry name" value="OLIGOPEPTIDE TRANSPORTER-RELATED"/>
    <property type="match status" value="1"/>
</dbReference>
<dbReference type="Gene3D" id="1.20.1250.20">
    <property type="entry name" value="MFS general substrate transporter like domains"/>
    <property type="match status" value="1"/>
</dbReference>
<evidence type="ECO:0000256" key="8">
    <source>
        <dbReference type="SAM" id="Phobius"/>
    </source>
</evidence>
<evidence type="ECO:0000313" key="9">
    <source>
        <dbReference type="EMBL" id="PIN05411.1"/>
    </source>
</evidence>
<comment type="similarity">
    <text evidence="2">Belongs to the major facilitator superfamily. Proton-dependent oligopeptide transporter (POT/PTR) (TC 2.A.17) family.</text>
</comment>
<evidence type="ECO:0000256" key="4">
    <source>
        <dbReference type="ARBA" id="ARBA00022989"/>
    </source>
</evidence>
<proteinExistence type="inferred from homology"/>
<evidence type="ECO:0000256" key="6">
    <source>
        <dbReference type="ARBA" id="ARBA00044504"/>
    </source>
</evidence>
<feature type="region of interest" description="Disordered" evidence="7">
    <location>
        <begin position="1"/>
        <end position="20"/>
    </location>
</feature>
<organism evidence="9 10">
    <name type="scientific">Handroanthus impetiginosus</name>
    <dbReference type="NCBI Taxonomy" id="429701"/>
    <lineage>
        <taxon>Eukaryota</taxon>
        <taxon>Viridiplantae</taxon>
        <taxon>Streptophyta</taxon>
        <taxon>Embryophyta</taxon>
        <taxon>Tracheophyta</taxon>
        <taxon>Spermatophyta</taxon>
        <taxon>Magnoliopsida</taxon>
        <taxon>eudicotyledons</taxon>
        <taxon>Gunneridae</taxon>
        <taxon>Pentapetalae</taxon>
        <taxon>asterids</taxon>
        <taxon>lamiids</taxon>
        <taxon>Lamiales</taxon>
        <taxon>Bignoniaceae</taxon>
        <taxon>Crescentiina</taxon>
        <taxon>Tabebuia alliance</taxon>
        <taxon>Handroanthus</taxon>
    </lineage>
</organism>
<dbReference type="OrthoDB" id="1898501at2759"/>
<evidence type="ECO:0000313" key="10">
    <source>
        <dbReference type="Proteomes" id="UP000231279"/>
    </source>
</evidence>
<dbReference type="InterPro" id="IPR036259">
    <property type="entry name" value="MFS_trans_sf"/>
</dbReference>
<accession>A0A2G9GJE1</accession>
<feature type="transmembrane region" description="Helical" evidence="8">
    <location>
        <begin position="124"/>
        <end position="150"/>
    </location>
</feature>
<dbReference type="Pfam" id="PF00854">
    <property type="entry name" value="PTR2"/>
    <property type="match status" value="1"/>
</dbReference>
<reference evidence="10" key="1">
    <citation type="journal article" date="2018" name="Gigascience">
        <title>Genome assembly of the Pink Ipe (Handroanthus impetiginosus, Bignoniaceae), a highly valued, ecologically keystone Neotropical timber forest tree.</title>
        <authorList>
            <person name="Silva-Junior O.B."/>
            <person name="Grattapaglia D."/>
            <person name="Novaes E."/>
            <person name="Collevatti R.G."/>
        </authorList>
    </citation>
    <scope>NUCLEOTIDE SEQUENCE [LARGE SCALE GENOMIC DNA]</scope>
    <source>
        <strain evidence="10">cv. UFG-1</strain>
    </source>
</reference>
<evidence type="ECO:0000256" key="5">
    <source>
        <dbReference type="ARBA" id="ARBA00023136"/>
    </source>
</evidence>
<gene>
    <name evidence="9" type="ORF">CDL12_22048</name>
</gene>
<evidence type="ECO:0000256" key="7">
    <source>
        <dbReference type="SAM" id="MobiDB-lite"/>
    </source>
</evidence>
<sequence length="231" mass="25801">MDNGREIKSPEVHAPASLEANTESHMRKRLGIYFLESDDRRTALGGGYIGGATPVNIHGKPLSEFTMSKTGGWIAAFFIFGNEMAERMAYFGLSVNTVAFKFYVMHRPFEILGGFLADAYLGRYWTIAIFTTIYLAGLTGITLCATMSVLMPNEDKCDQIALLLGNCELAKSWQMLYLYTVLYVTGFGDAGIWPCVSSFGANQFDERSRDYKEHLESMASATIWALERPFQ</sequence>
<keyword evidence="10" id="KW-1185">Reference proteome</keyword>
<dbReference type="PROSITE" id="PS01022">
    <property type="entry name" value="PTR2_1"/>
    <property type="match status" value="1"/>
</dbReference>
<evidence type="ECO:0008006" key="11">
    <source>
        <dbReference type="Google" id="ProtNLM"/>
    </source>
</evidence>
<feature type="compositionally biased region" description="Basic and acidic residues" evidence="7">
    <location>
        <begin position="1"/>
        <end position="11"/>
    </location>
</feature>
<comment type="subcellular location">
    <subcellularLocation>
        <location evidence="1">Membrane</location>
        <topology evidence="1">Multi-pass membrane protein</topology>
    </subcellularLocation>
</comment>
<dbReference type="InterPro" id="IPR000109">
    <property type="entry name" value="POT_fam"/>
</dbReference>
<dbReference type="EMBL" id="NKXS01004779">
    <property type="protein sequence ID" value="PIN05411.1"/>
    <property type="molecule type" value="Genomic_DNA"/>
</dbReference>
<comment type="similarity">
    <text evidence="6">Belongs to the major facilitator superfamily. Phosphate:H(+) symporter (TC 2.A.1.9) family.</text>
</comment>
<protein>
    <recommendedName>
        <fullName evidence="11">Peptide-transporting ATPase</fullName>
    </recommendedName>
</protein>
<keyword evidence="4 8" id="KW-1133">Transmembrane helix</keyword>
<evidence type="ECO:0000256" key="2">
    <source>
        <dbReference type="ARBA" id="ARBA00005982"/>
    </source>
</evidence>
<name>A0A2G9GJE1_9LAMI</name>
<evidence type="ECO:0000256" key="1">
    <source>
        <dbReference type="ARBA" id="ARBA00004141"/>
    </source>
</evidence>
<keyword evidence="5 8" id="KW-0472">Membrane</keyword>
<dbReference type="SUPFAM" id="SSF103473">
    <property type="entry name" value="MFS general substrate transporter"/>
    <property type="match status" value="1"/>
</dbReference>
<dbReference type="GO" id="GO:0006857">
    <property type="term" value="P:oligopeptide transport"/>
    <property type="evidence" value="ECO:0007669"/>
    <property type="project" value="InterPro"/>
</dbReference>
<dbReference type="InterPro" id="IPR018456">
    <property type="entry name" value="PTR2_symporter_CS"/>
</dbReference>
<keyword evidence="3 8" id="KW-0812">Transmembrane</keyword>
<dbReference type="GO" id="GO:0016020">
    <property type="term" value="C:membrane"/>
    <property type="evidence" value="ECO:0007669"/>
    <property type="project" value="UniProtKB-SubCell"/>
</dbReference>
<evidence type="ECO:0000256" key="3">
    <source>
        <dbReference type="ARBA" id="ARBA00022692"/>
    </source>
</evidence>
<dbReference type="AlphaFoldDB" id="A0A2G9GJE1"/>
<comment type="caution">
    <text evidence="9">The sequence shown here is derived from an EMBL/GenBank/DDBJ whole genome shotgun (WGS) entry which is preliminary data.</text>
</comment>